<comment type="caution">
    <text evidence="1">The sequence shown here is derived from an EMBL/GenBank/DDBJ whole genome shotgun (WGS) entry which is preliminary data.</text>
</comment>
<organism evidence="1 2">
    <name type="scientific">Cervus elaphus hippelaphus</name>
    <name type="common">European red deer</name>
    <dbReference type="NCBI Taxonomy" id="46360"/>
    <lineage>
        <taxon>Eukaryota</taxon>
        <taxon>Metazoa</taxon>
        <taxon>Chordata</taxon>
        <taxon>Craniata</taxon>
        <taxon>Vertebrata</taxon>
        <taxon>Euteleostomi</taxon>
        <taxon>Mammalia</taxon>
        <taxon>Eutheria</taxon>
        <taxon>Laurasiatheria</taxon>
        <taxon>Artiodactyla</taxon>
        <taxon>Ruminantia</taxon>
        <taxon>Pecora</taxon>
        <taxon>Cervidae</taxon>
        <taxon>Cervinae</taxon>
        <taxon>Cervus</taxon>
    </lineage>
</organism>
<sequence length="94" mass="10406">MGLKVTWDPPKDATSRSVEHYNIAYGKSLKSLKYIKVNAETHSFLIEDVVIPWSNLKTDPTEVTEVSTCDNQVPLATLAFCCPPSVDQNQLVAP</sequence>
<dbReference type="EMBL" id="MKHE01000026">
    <property type="protein sequence ID" value="OWK01928.1"/>
    <property type="molecule type" value="Genomic_DNA"/>
</dbReference>
<protein>
    <submittedName>
        <fullName evidence="1">Uncharacterized protein</fullName>
    </submittedName>
</protein>
<reference evidence="1 2" key="1">
    <citation type="journal article" date="2018" name="Mol. Genet. Genomics">
        <title>The red deer Cervus elaphus genome CerEla1.0: sequencing, annotating, genes, and chromosomes.</title>
        <authorList>
            <person name="Bana N.A."/>
            <person name="Nyiri A."/>
            <person name="Nagy J."/>
            <person name="Frank K."/>
            <person name="Nagy T."/>
            <person name="Steger V."/>
            <person name="Schiller M."/>
            <person name="Lakatos P."/>
            <person name="Sugar L."/>
            <person name="Horn P."/>
            <person name="Barta E."/>
            <person name="Orosz L."/>
        </authorList>
    </citation>
    <scope>NUCLEOTIDE SEQUENCE [LARGE SCALE GENOMIC DNA]</scope>
    <source>
        <strain evidence="1">Hungarian</strain>
    </source>
</reference>
<accession>A0A212C7I0</accession>
<gene>
    <name evidence="1" type="ORF">Celaphus_00019149</name>
</gene>
<dbReference type="AlphaFoldDB" id="A0A212C7I0"/>
<dbReference type="Proteomes" id="UP000242450">
    <property type="component" value="Chromosome 26"/>
</dbReference>
<proteinExistence type="predicted"/>
<evidence type="ECO:0000313" key="1">
    <source>
        <dbReference type="EMBL" id="OWK01928.1"/>
    </source>
</evidence>
<name>A0A212C7I0_CEREH</name>
<dbReference type="OrthoDB" id="10561440at2759"/>
<evidence type="ECO:0000313" key="2">
    <source>
        <dbReference type="Proteomes" id="UP000242450"/>
    </source>
</evidence>
<keyword evidence="2" id="KW-1185">Reference proteome</keyword>